<accession>A0A5D3CIC8</accession>
<feature type="region of interest" description="Disordered" evidence="1">
    <location>
        <begin position="47"/>
        <end position="71"/>
    </location>
</feature>
<sequence>MGINNCHVKADQATTNDSDIPCTMLSFSSGFEETDEMLLEFGKDLNTTRGSSFVGDNSVETTQPSPTSRRRAQSRLLELERYVHANGRIPMSIAPGVELPISPQAMWFIQPLACV</sequence>
<dbReference type="EMBL" id="SSTE01018890">
    <property type="protein sequence ID" value="KAA0037737.1"/>
    <property type="molecule type" value="Genomic_DNA"/>
</dbReference>
<gene>
    <name evidence="3" type="ORF">E5676_scaffold107G00030</name>
    <name evidence="2" type="ORF">E6C27_scaffold141G00330</name>
</gene>
<name>A0A5D3CIC8_CUCMM</name>
<protein>
    <submittedName>
        <fullName evidence="3">CACTA en-spm transposon protein</fullName>
    </submittedName>
</protein>
<dbReference type="Proteomes" id="UP000321947">
    <property type="component" value="Unassembled WGS sequence"/>
</dbReference>
<feature type="compositionally biased region" description="Polar residues" evidence="1">
    <location>
        <begin position="47"/>
        <end position="67"/>
    </location>
</feature>
<evidence type="ECO:0000313" key="3">
    <source>
        <dbReference type="EMBL" id="TYK10924.1"/>
    </source>
</evidence>
<dbReference type="AlphaFoldDB" id="A0A5D3CIC8"/>
<evidence type="ECO:0000256" key="1">
    <source>
        <dbReference type="SAM" id="MobiDB-lite"/>
    </source>
</evidence>
<proteinExistence type="predicted"/>
<dbReference type="Proteomes" id="UP000321393">
    <property type="component" value="Unassembled WGS sequence"/>
</dbReference>
<reference evidence="4 5" key="1">
    <citation type="submission" date="2019-08" db="EMBL/GenBank/DDBJ databases">
        <title>Draft genome sequences of two oriental melons (Cucumis melo L. var makuwa).</title>
        <authorList>
            <person name="Kwon S.-Y."/>
        </authorList>
    </citation>
    <scope>NUCLEOTIDE SEQUENCE [LARGE SCALE GENOMIC DNA]</scope>
    <source>
        <strain evidence="5">cv. Chang Bougi</strain>
        <strain evidence="4">cv. SW 3</strain>
        <tissue evidence="3">Leaf</tissue>
    </source>
</reference>
<evidence type="ECO:0000313" key="2">
    <source>
        <dbReference type="EMBL" id="KAA0037737.1"/>
    </source>
</evidence>
<comment type="caution">
    <text evidence="3">The sequence shown here is derived from an EMBL/GenBank/DDBJ whole genome shotgun (WGS) entry which is preliminary data.</text>
</comment>
<organism evidence="3 5">
    <name type="scientific">Cucumis melo var. makuwa</name>
    <name type="common">Oriental melon</name>
    <dbReference type="NCBI Taxonomy" id="1194695"/>
    <lineage>
        <taxon>Eukaryota</taxon>
        <taxon>Viridiplantae</taxon>
        <taxon>Streptophyta</taxon>
        <taxon>Embryophyta</taxon>
        <taxon>Tracheophyta</taxon>
        <taxon>Spermatophyta</taxon>
        <taxon>Magnoliopsida</taxon>
        <taxon>eudicotyledons</taxon>
        <taxon>Gunneridae</taxon>
        <taxon>Pentapetalae</taxon>
        <taxon>rosids</taxon>
        <taxon>fabids</taxon>
        <taxon>Cucurbitales</taxon>
        <taxon>Cucurbitaceae</taxon>
        <taxon>Benincaseae</taxon>
        <taxon>Cucumis</taxon>
    </lineage>
</organism>
<evidence type="ECO:0000313" key="4">
    <source>
        <dbReference type="Proteomes" id="UP000321393"/>
    </source>
</evidence>
<dbReference type="EMBL" id="SSTD01011039">
    <property type="protein sequence ID" value="TYK10924.1"/>
    <property type="molecule type" value="Genomic_DNA"/>
</dbReference>
<evidence type="ECO:0000313" key="5">
    <source>
        <dbReference type="Proteomes" id="UP000321947"/>
    </source>
</evidence>